<evidence type="ECO:0000256" key="4">
    <source>
        <dbReference type="ARBA" id="ARBA00022989"/>
    </source>
</evidence>
<feature type="region of interest" description="Disordered" evidence="9">
    <location>
        <begin position="681"/>
        <end position="700"/>
    </location>
</feature>
<accession>A0A8W7P7A1</accession>
<evidence type="ECO:0000256" key="5">
    <source>
        <dbReference type="ARBA" id="ARBA00023136"/>
    </source>
</evidence>
<evidence type="ECO:0000256" key="1">
    <source>
        <dbReference type="ARBA" id="ARBA00004651"/>
    </source>
</evidence>
<dbReference type="PANTHER" id="PTHR21143:SF104">
    <property type="entry name" value="GUSTATORY RECEPTOR 8A-RELATED"/>
    <property type="match status" value="1"/>
</dbReference>
<evidence type="ECO:0000256" key="6">
    <source>
        <dbReference type="ARBA" id="ARBA00023170"/>
    </source>
</evidence>
<organism evidence="10">
    <name type="scientific">Anopheles coluzzii</name>
    <name type="common">African malaria mosquito</name>
    <dbReference type="NCBI Taxonomy" id="1518534"/>
    <lineage>
        <taxon>Eukaryota</taxon>
        <taxon>Metazoa</taxon>
        <taxon>Ecdysozoa</taxon>
        <taxon>Arthropoda</taxon>
        <taxon>Hexapoda</taxon>
        <taxon>Insecta</taxon>
        <taxon>Pterygota</taxon>
        <taxon>Neoptera</taxon>
        <taxon>Endopterygota</taxon>
        <taxon>Diptera</taxon>
        <taxon>Nematocera</taxon>
        <taxon>Culicoidea</taxon>
        <taxon>Culicidae</taxon>
        <taxon>Anophelinae</taxon>
        <taxon>Anopheles</taxon>
    </lineage>
</organism>
<reference evidence="10" key="1">
    <citation type="submission" date="2022-08" db="UniProtKB">
        <authorList>
            <consortium name="EnsemblMetazoa"/>
        </authorList>
    </citation>
    <scope>IDENTIFICATION</scope>
</reference>
<dbReference type="AlphaFoldDB" id="A0A8W7P7A1"/>
<dbReference type="Proteomes" id="UP000075882">
    <property type="component" value="Unassembled WGS sequence"/>
</dbReference>
<keyword evidence="7 8" id="KW-0807">Transducer</keyword>
<comment type="similarity">
    <text evidence="8">Belongs to the insect chemoreceptor superfamily. Gustatory receptor (GR) family.</text>
</comment>
<proteinExistence type="inferred from homology"/>
<evidence type="ECO:0000313" key="10">
    <source>
        <dbReference type="EnsemblMetazoa" id="ACOM026791-PA.1"/>
    </source>
</evidence>
<dbReference type="GO" id="GO:0030425">
    <property type="term" value="C:dendrite"/>
    <property type="evidence" value="ECO:0007669"/>
    <property type="project" value="TreeGrafter"/>
</dbReference>
<keyword evidence="3 8" id="KW-0812">Transmembrane</keyword>
<dbReference type="InterPro" id="IPR013604">
    <property type="entry name" value="7TM_chemorcpt"/>
</dbReference>
<feature type="transmembrane region" description="Helical" evidence="8">
    <location>
        <begin position="270"/>
        <end position="291"/>
    </location>
</feature>
<comment type="subcellular location">
    <subcellularLocation>
        <location evidence="1 8">Cell membrane</location>
        <topology evidence="1 8">Multi-pass membrane protein</topology>
    </subcellularLocation>
</comment>
<evidence type="ECO:0000256" key="9">
    <source>
        <dbReference type="SAM" id="MobiDB-lite"/>
    </source>
</evidence>
<feature type="transmembrane region" description="Helical" evidence="8">
    <location>
        <begin position="443"/>
        <end position="462"/>
    </location>
</feature>
<dbReference type="GO" id="GO:0008049">
    <property type="term" value="P:male courtship behavior"/>
    <property type="evidence" value="ECO:0007669"/>
    <property type="project" value="TreeGrafter"/>
</dbReference>
<feature type="transmembrane region" description="Helical" evidence="8">
    <location>
        <begin position="342"/>
        <end position="363"/>
    </location>
</feature>
<feature type="transmembrane region" description="Helical" evidence="8">
    <location>
        <begin position="192"/>
        <end position="215"/>
    </location>
</feature>
<dbReference type="GO" id="GO:0043025">
    <property type="term" value="C:neuronal cell body"/>
    <property type="evidence" value="ECO:0007669"/>
    <property type="project" value="TreeGrafter"/>
</dbReference>
<dbReference type="EnsemblMetazoa" id="ACOM026791-RA">
    <property type="protein sequence ID" value="ACOM026791-PA.1"/>
    <property type="gene ID" value="ACOM026791"/>
</dbReference>
<feature type="transmembrane region" description="Helical" evidence="8">
    <location>
        <begin position="160"/>
        <end position="180"/>
    </location>
</feature>
<dbReference type="Pfam" id="PF08395">
    <property type="entry name" value="7tm_7"/>
    <property type="match status" value="2"/>
</dbReference>
<protein>
    <recommendedName>
        <fullName evidence="8">Gustatory receptor</fullName>
    </recommendedName>
</protein>
<keyword evidence="5 8" id="KW-0472">Membrane</keyword>
<evidence type="ECO:0000256" key="8">
    <source>
        <dbReference type="RuleBase" id="RU363108"/>
    </source>
</evidence>
<dbReference type="GO" id="GO:0050909">
    <property type="term" value="P:sensory perception of taste"/>
    <property type="evidence" value="ECO:0007669"/>
    <property type="project" value="InterPro"/>
</dbReference>
<feature type="transmembrane region" description="Helical" evidence="8">
    <location>
        <begin position="303"/>
        <end position="322"/>
    </location>
</feature>
<dbReference type="GO" id="GO:0030424">
    <property type="term" value="C:axon"/>
    <property type="evidence" value="ECO:0007669"/>
    <property type="project" value="TreeGrafter"/>
</dbReference>
<feature type="transmembrane region" description="Helical" evidence="8">
    <location>
        <begin position="59"/>
        <end position="80"/>
    </location>
</feature>
<keyword evidence="2 8" id="KW-1003">Cell membrane</keyword>
<comment type="function">
    <text evidence="8">Gustatory receptor which mediates acceptance or avoidance behavior, depending on its substrates.</text>
</comment>
<evidence type="ECO:0000256" key="7">
    <source>
        <dbReference type="ARBA" id="ARBA00023224"/>
    </source>
</evidence>
<comment type="caution">
    <text evidence="8">Lacks conserved residue(s) required for the propagation of feature annotation.</text>
</comment>
<evidence type="ECO:0000256" key="2">
    <source>
        <dbReference type="ARBA" id="ARBA00022475"/>
    </source>
</evidence>
<name>A0A8W7P7A1_ANOCL</name>
<dbReference type="GO" id="GO:0007635">
    <property type="term" value="P:chemosensory behavior"/>
    <property type="evidence" value="ECO:0007669"/>
    <property type="project" value="TreeGrafter"/>
</dbReference>
<dbReference type="GO" id="GO:0005886">
    <property type="term" value="C:plasma membrane"/>
    <property type="evidence" value="ECO:0007669"/>
    <property type="project" value="UniProtKB-SubCell"/>
</dbReference>
<dbReference type="VEuPathDB" id="VectorBase:ACON2_034440"/>
<keyword evidence="4 8" id="KW-1133">Transmembrane helix</keyword>
<sequence length="700" mass="78439">LRQGENCEGTYSATGQSIRLKPQPLMESYVAGKYVPLLERFHLLGFTPVPLHGQALTSLHTLTIVFVSFYTTGEIIVLSYSLIKPEAVFFLSDATGTFADAIQFVIPLAVPLVTLTLSLLKSSTQKRIALLMDQIDGSIEAHGATPGCLERFNHQLADDIFSTMFVFNVIPAVSEFFIISRISGNPVWHRNWLLKVWFFILIRLGDSFFLVHVLYLRNRYRVLNNELQQTASTAGRAISPEAIHRRLVHLKAMQNLLKDLTGEVSDRFDWQLFAVITMLFICTTIDGYWMYASLHYDGNLYKVESFLCGISPVLMFFVLFNTCQKCVDETYASTDAPLGSSLALLWCIGNCILYVGVLTFCIIERRWLFADARTGTGINFIPFIKTSITIVTHLVVLLEALIARGVYRALDVRVASVDGALGHLTDRAASSLARARTHFRNKLLLFCAFCCAIELGILALVYSDPVQLALWCLTVPSLVIIRLKHLHHAYHIDRLTARFDILREQLESLVTDGVDRVPLRRMFVAKGTYLTLWHASKDLNGCCVYSQLANLLQNFIQCTCDLYSLYALLYLNQLDDIFAYILSIVATFTALGVVLAACENCKNQVGQMGQLLYKRLHGDEADLLAKMLENFSLLLQHTPMSFSLGGFFDMDFVLLKEIAAAITTYMVIFIQFMPKEDTPTDATTASNSTLANSTATVTPE</sequence>
<evidence type="ECO:0000256" key="3">
    <source>
        <dbReference type="ARBA" id="ARBA00022692"/>
    </source>
</evidence>
<keyword evidence="6 8" id="KW-0675">Receptor</keyword>
<dbReference type="VEuPathDB" id="VectorBase:ACON2_042576"/>
<dbReference type="GO" id="GO:0007165">
    <property type="term" value="P:signal transduction"/>
    <property type="evidence" value="ECO:0007669"/>
    <property type="project" value="UniProtKB-KW"/>
</dbReference>
<feature type="transmembrane region" description="Helical" evidence="8">
    <location>
        <begin position="577"/>
        <end position="597"/>
    </location>
</feature>
<feature type="transmembrane region" description="Helical" evidence="8">
    <location>
        <begin position="101"/>
        <end position="120"/>
    </location>
</feature>
<dbReference type="PANTHER" id="PTHR21143">
    <property type="entry name" value="INVERTEBRATE GUSTATORY RECEPTOR"/>
    <property type="match status" value="1"/>
</dbReference>